<evidence type="ECO:0000313" key="1">
    <source>
        <dbReference type="EMBL" id="KAB1079407.1"/>
    </source>
</evidence>
<dbReference type="InterPro" id="IPR018755">
    <property type="entry name" value="Phage_Mu_Gp48"/>
</dbReference>
<proteinExistence type="predicted"/>
<name>A0A6L3T386_9HYPH</name>
<protein>
    <submittedName>
        <fullName evidence="1">DUF2313 domain-containing protein</fullName>
    </submittedName>
</protein>
<dbReference type="AlphaFoldDB" id="A0A6L3T386"/>
<accession>A0A6L3T386</accession>
<dbReference type="Proteomes" id="UP000474159">
    <property type="component" value="Unassembled WGS sequence"/>
</dbReference>
<dbReference type="EMBL" id="VZZK01000009">
    <property type="protein sequence ID" value="KAB1079407.1"/>
    <property type="molecule type" value="Genomic_DNA"/>
</dbReference>
<reference evidence="1 2" key="1">
    <citation type="submission" date="2019-09" db="EMBL/GenBank/DDBJ databases">
        <title>YIM 48816 draft genome.</title>
        <authorList>
            <person name="Jiang L."/>
        </authorList>
    </citation>
    <scope>NUCLEOTIDE SEQUENCE [LARGE SCALE GENOMIC DNA]</scope>
    <source>
        <strain evidence="1 2">YIM 48816</strain>
    </source>
</reference>
<dbReference type="OrthoDB" id="6592844at2"/>
<gene>
    <name evidence="1" type="ORF">F6X53_11430</name>
</gene>
<dbReference type="RefSeq" id="WP_151000142.1">
    <property type="nucleotide sequence ID" value="NZ_BPQY01000460.1"/>
</dbReference>
<organism evidence="1 2">
    <name type="scientific">Methylobacterium soli</name>
    <dbReference type="NCBI Taxonomy" id="553447"/>
    <lineage>
        <taxon>Bacteria</taxon>
        <taxon>Pseudomonadati</taxon>
        <taxon>Pseudomonadota</taxon>
        <taxon>Alphaproteobacteria</taxon>
        <taxon>Hyphomicrobiales</taxon>
        <taxon>Methylobacteriaceae</taxon>
        <taxon>Methylobacterium</taxon>
    </lineage>
</organism>
<evidence type="ECO:0000313" key="2">
    <source>
        <dbReference type="Proteomes" id="UP000474159"/>
    </source>
</evidence>
<keyword evidence="2" id="KW-1185">Reference proteome</keyword>
<sequence length="309" mass="33921">MDLIFPSADGTVPTVDWSFNTLDEDGANRPRTRISGQDRFVRRSGDDYAEALAALLPVGAAWPRDPKSTLMGLVSGLGQIWGGVDGRAADLLEIETDPRFTTELLSEWERAFGLPDTCTVVPTTVEARRDALLAKMTALGGQSRAYFYGLAAALGYQVKIVEWSPYQGGVSRAGDTRPTTGSRRYFRAGASGAQAGIDPHLRLPTDLEIVGPYRWHAGDAGHRAWWRVIVGARTFTCFRSGLSGGRAGTDHHLAISPPHDWFRAGAARAGERHHLEYTRARDLECLFERWKPAHSRVTFHYGGLPISAF</sequence>
<comment type="caution">
    <text evidence="1">The sequence shown here is derived from an EMBL/GenBank/DDBJ whole genome shotgun (WGS) entry which is preliminary data.</text>
</comment>
<dbReference type="Pfam" id="PF10076">
    <property type="entry name" value="Phage_Mu_Gp48"/>
    <property type="match status" value="1"/>
</dbReference>